<sequence length="248" mass="28001">MTKECQVSFYNDFKDSLCYPFKDSEWAAKLWPLPLITLVPAIGLLSVILLKGWRFEMVKRLSAGDVTLPPFNPVIMFKRGLLLWCAMTAHIFVPGILCAILGIGGPIGFVQDLYQILANGFSDWAQSEPEDWAFSILIYFIWAIISFPVFQAGMIRYANSGDWKTLLNVALNFALFVKYIHYFIKFYLSWLVLIVLIAVLDFALAITGFGILLIPTVSIVGYYISSAYDLGVLAHKINSKEQNVQYSL</sequence>
<comment type="caution">
    <text evidence="2">The sequence shown here is derived from an EMBL/GenBank/DDBJ whole genome shotgun (WGS) entry which is preliminary data.</text>
</comment>
<accession>A0ABX9W8Y4</accession>
<dbReference type="Pfam" id="PF13197">
    <property type="entry name" value="DUF4013"/>
    <property type="match status" value="1"/>
</dbReference>
<feature type="transmembrane region" description="Helical" evidence="1">
    <location>
        <begin position="132"/>
        <end position="153"/>
    </location>
</feature>
<gene>
    <name evidence="2" type="ORF">D0911_03290</name>
</gene>
<feature type="transmembrane region" description="Helical" evidence="1">
    <location>
        <begin position="81"/>
        <end position="103"/>
    </location>
</feature>
<keyword evidence="1" id="KW-1133">Transmembrane helix</keyword>
<evidence type="ECO:0000256" key="1">
    <source>
        <dbReference type="SAM" id="Phobius"/>
    </source>
</evidence>
<organism evidence="2 3">
    <name type="scientific">Zhongshania marina</name>
    <dbReference type="NCBI Taxonomy" id="2304603"/>
    <lineage>
        <taxon>Bacteria</taxon>
        <taxon>Pseudomonadati</taxon>
        <taxon>Pseudomonadota</taxon>
        <taxon>Gammaproteobacteria</taxon>
        <taxon>Cellvibrionales</taxon>
        <taxon>Spongiibacteraceae</taxon>
        <taxon>Zhongshania</taxon>
    </lineage>
</organism>
<reference evidence="2 3" key="1">
    <citation type="submission" date="2018-10" db="EMBL/GenBank/DDBJ databases">
        <title>Draft genome sequence of Zhongshania sp. DSW25-10.</title>
        <authorList>
            <person name="Oh J."/>
        </authorList>
    </citation>
    <scope>NUCLEOTIDE SEQUENCE [LARGE SCALE GENOMIC DNA]</scope>
    <source>
        <strain evidence="2 3">DSW25-10</strain>
    </source>
</reference>
<keyword evidence="1" id="KW-0812">Transmembrane</keyword>
<evidence type="ECO:0000313" key="3">
    <source>
        <dbReference type="Proteomes" id="UP000274695"/>
    </source>
</evidence>
<keyword evidence="1" id="KW-0472">Membrane</keyword>
<dbReference type="EMBL" id="RHGB01000002">
    <property type="protein sequence ID" value="RNL67261.1"/>
    <property type="molecule type" value="Genomic_DNA"/>
</dbReference>
<protein>
    <submittedName>
        <fullName evidence="2">DUF4013 domain-containing protein</fullName>
    </submittedName>
</protein>
<feature type="transmembrane region" description="Helical" evidence="1">
    <location>
        <begin position="190"/>
        <end position="214"/>
    </location>
</feature>
<proteinExistence type="predicted"/>
<evidence type="ECO:0000313" key="2">
    <source>
        <dbReference type="EMBL" id="RNL67261.1"/>
    </source>
</evidence>
<name>A0ABX9W8Y4_9GAMM</name>
<dbReference type="Proteomes" id="UP000274695">
    <property type="component" value="Unassembled WGS sequence"/>
</dbReference>
<feature type="transmembrane region" description="Helical" evidence="1">
    <location>
        <begin position="30"/>
        <end position="50"/>
    </location>
</feature>
<dbReference type="InterPro" id="IPR025098">
    <property type="entry name" value="DUF4013"/>
</dbReference>
<keyword evidence="3" id="KW-1185">Reference proteome</keyword>